<dbReference type="InterPro" id="IPR023137">
    <property type="entry name" value="BrxA_sf"/>
</dbReference>
<dbReference type="Pfam" id="PF08849">
    <property type="entry name" value="BrxA"/>
    <property type="match status" value="1"/>
</dbReference>
<dbReference type="Proteomes" id="UP000315400">
    <property type="component" value="Unassembled WGS sequence"/>
</dbReference>
<evidence type="ECO:0000313" key="2">
    <source>
        <dbReference type="Proteomes" id="UP000315400"/>
    </source>
</evidence>
<proteinExistence type="predicted"/>
<dbReference type="Gene3D" id="1.10.3540.10">
    <property type="entry name" value="uncharacterized protein from magnetospirillum magneticum domain"/>
    <property type="match status" value="1"/>
</dbReference>
<dbReference type="EMBL" id="VIFK01000134">
    <property type="protein sequence ID" value="TQE98797.1"/>
    <property type="molecule type" value="Genomic_DNA"/>
</dbReference>
<evidence type="ECO:0000313" key="1">
    <source>
        <dbReference type="EMBL" id="TQE98797.1"/>
    </source>
</evidence>
<dbReference type="AlphaFoldDB" id="A0A540VPV6"/>
<organism evidence="1 2">
    <name type="scientific">Spiribacter salinus</name>
    <dbReference type="NCBI Taxonomy" id="1335746"/>
    <lineage>
        <taxon>Bacteria</taxon>
        <taxon>Pseudomonadati</taxon>
        <taxon>Pseudomonadota</taxon>
        <taxon>Gammaproteobacteria</taxon>
        <taxon>Chromatiales</taxon>
        <taxon>Ectothiorhodospiraceae</taxon>
        <taxon>Spiribacter</taxon>
    </lineage>
</organism>
<accession>A0A540VPV6</accession>
<name>A0A540VPV6_9GAMM</name>
<comment type="caution">
    <text evidence="1">The sequence shown here is derived from an EMBL/GenBank/DDBJ whole genome shotgun (WGS) entry which is preliminary data.</text>
</comment>
<gene>
    <name evidence="1" type="ORF">FKY71_11920</name>
</gene>
<dbReference type="InterPro" id="IPR014948">
    <property type="entry name" value="BrxA"/>
</dbReference>
<protein>
    <submittedName>
        <fullName evidence="1">DUF1819 family protein</fullName>
    </submittedName>
</protein>
<sequence>MNSPRYILSFTGARLQRGESVALAELYRHYGDWDRVRREAEGGNILQVRTLSSAKRVARELVFRLQELSHRELELVVSGTRDDQNHLLWVAVCRRYRLIAEFAIEVVRERFLSLGAPLDLADFDAFYFRKADWHDELDELKPVTRQKLRQVLFGMMRDAGLINDQGAINPVMLNPVVRDAIAETRPDNLRLFPMFETDLEKGA</sequence>
<reference evidence="1 2" key="1">
    <citation type="submission" date="2019-06" db="EMBL/GenBank/DDBJ databases">
        <title>Metagenome assembled Genome of Spiribacter salinus SL48-SHIP from the microbial mat of Salt Lake 48 (Novosibirsk region, Russia).</title>
        <authorList>
            <person name="Shipova A."/>
            <person name="Rozanov A.S."/>
            <person name="Bryanskaya A.V."/>
            <person name="Peltek S.E."/>
        </authorList>
    </citation>
    <scope>NUCLEOTIDE SEQUENCE [LARGE SCALE GENOMIC DNA]</scope>
    <source>
        <strain evidence="1">SL48-SHIP-2</strain>
    </source>
</reference>